<name>A0ABQ7H3S2_DUNSA</name>
<evidence type="ECO:0000256" key="2">
    <source>
        <dbReference type="SAM" id="MobiDB-lite"/>
    </source>
</evidence>
<feature type="region of interest" description="Disordered" evidence="2">
    <location>
        <begin position="195"/>
        <end position="285"/>
    </location>
</feature>
<keyword evidence="4" id="KW-1185">Reference proteome</keyword>
<dbReference type="Proteomes" id="UP000815325">
    <property type="component" value="Unassembled WGS sequence"/>
</dbReference>
<feature type="compositionally biased region" description="Basic and acidic residues" evidence="2">
    <location>
        <begin position="232"/>
        <end position="241"/>
    </location>
</feature>
<gene>
    <name evidence="3" type="ORF">DUNSADRAFT_12443</name>
</gene>
<reference evidence="3" key="1">
    <citation type="submission" date="2017-08" db="EMBL/GenBank/DDBJ databases">
        <authorList>
            <person name="Polle J.E."/>
            <person name="Barry K."/>
            <person name="Cushman J."/>
            <person name="Schmutz J."/>
            <person name="Tran D."/>
            <person name="Hathwaick L.T."/>
            <person name="Yim W.C."/>
            <person name="Jenkins J."/>
            <person name="Mckie-Krisberg Z.M."/>
            <person name="Prochnik S."/>
            <person name="Lindquist E."/>
            <person name="Dockter R.B."/>
            <person name="Adam C."/>
            <person name="Molina H."/>
            <person name="Bunkerborg J."/>
            <person name="Jin E."/>
            <person name="Buchheim M."/>
            <person name="Magnuson J."/>
        </authorList>
    </citation>
    <scope>NUCLEOTIDE SEQUENCE</scope>
    <source>
        <strain evidence="3">CCAP 19/18</strain>
    </source>
</reference>
<keyword evidence="1" id="KW-0175">Coiled coil</keyword>
<evidence type="ECO:0000313" key="3">
    <source>
        <dbReference type="EMBL" id="KAF5841515.1"/>
    </source>
</evidence>
<dbReference type="EMBL" id="MU069483">
    <property type="protein sequence ID" value="KAF5841515.1"/>
    <property type="molecule type" value="Genomic_DNA"/>
</dbReference>
<accession>A0ABQ7H3S2</accession>
<sequence>MISSGWKSKPTLGNCSSPANGRLTSLTFSLRFLEDRKHALRAVQVQEEVLSQQKKQWRPSKDDVDRISWGGFARVRGTGSRDIPHRLNASERPLYEGAKKKGFLAVRGTGYRRERKGTPLPNIYRQWCDANSSVTIVIEQNMFGREQDTVVVDLSTLRLPQQELEVARSLAVQLCEGMEGVSLDTERAPEDVPFNILPLGTLRPRSNKLSGGPAAAAEDDEAEADGAGTDASESKGHEHEQQGGSSSEHVGEEDTVSGSSAAQVQMRRENEGLDPPSSAPGGYKNSITWELKQTSDSAASLLEKLKEKVIEAADHTRKLKEQQGMKNQDPAVRQSVEQLLQLKADVEAAELEVEAEKRRANPSARMSALYSAFSDIQMPEAKESVPAVAHANSTEELSGSIQSSPGLSEREHRARERRKIVATWQMMAVPVFFVGSRSAAKGCAAALSEHLKMSRILAEAAKVAQKTS</sequence>
<protein>
    <submittedName>
        <fullName evidence="3">Uncharacterized protein</fullName>
    </submittedName>
</protein>
<feature type="coiled-coil region" evidence="1">
    <location>
        <begin position="302"/>
        <end position="359"/>
    </location>
</feature>
<proteinExistence type="predicted"/>
<feature type="region of interest" description="Disordered" evidence="2">
    <location>
        <begin position="384"/>
        <end position="414"/>
    </location>
</feature>
<evidence type="ECO:0000256" key="1">
    <source>
        <dbReference type="SAM" id="Coils"/>
    </source>
</evidence>
<organism evidence="3 4">
    <name type="scientific">Dunaliella salina</name>
    <name type="common">Green alga</name>
    <name type="synonym">Protococcus salinus</name>
    <dbReference type="NCBI Taxonomy" id="3046"/>
    <lineage>
        <taxon>Eukaryota</taxon>
        <taxon>Viridiplantae</taxon>
        <taxon>Chlorophyta</taxon>
        <taxon>core chlorophytes</taxon>
        <taxon>Chlorophyceae</taxon>
        <taxon>CS clade</taxon>
        <taxon>Chlamydomonadales</taxon>
        <taxon>Dunaliellaceae</taxon>
        <taxon>Dunaliella</taxon>
    </lineage>
</organism>
<feature type="compositionally biased region" description="Polar residues" evidence="2">
    <location>
        <begin position="391"/>
        <end position="406"/>
    </location>
</feature>
<evidence type="ECO:0000313" key="4">
    <source>
        <dbReference type="Proteomes" id="UP000815325"/>
    </source>
</evidence>
<comment type="caution">
    <text evidence="3">The sequence shown here is derived from an EMBL/GenBank/DDBJ whole genome shotgun (WGS) entry which is preliminary data.</text>
</comment>